<sequence>METTNFFNQIARMQVTGTLQIAIKQGVENNWIVSVLLQNESCGDNAKNLIVPCTLKGTAEELDADFFATITSPLEMASGLMVNMEAFMKQLEESKKQSAMEKEKTDREKKEKEAKAKKYTDALQKAEELEKEGKFREAWTAMPKVAEYPEHAEEIRKRQSVYERHFAPSLFNE</sequence>
<dbReference type="NCBIfam" id="TIGR03741">
    <property type="entry name" value="PRTRC_E"/>
    <property type="match status" value="1"/>
</dbReference>
<accession>A0A497Y0I7</accession>
<dbReference type="Pfam" id="PF19556">
    <property type="entry name" value="PRTRC_E"/>
    <property type="match status" value="1"/>
</dbReference>
<evidence type="ECO:0000313" key="4">
    <source>
        <dbReference type="EMBL" id="TFB30266.1"/>
    </source>
</evidence>
<dbReference type="InterPro" id="IPR022273">
    <property type="entry name" value="PRTRC_protein-E"/>
</dbReference>
<name>A0A497Y0I7_9SPHI</name>
<organism evidence="3 5">
    <name type="scientific">Pedobacter alluvionis</name>
    <dbReference type="NCBI Taxonomy" id="475253"/>
    <lineage>
        <taxon>Bacteria</taxon>
        <taxon>Pseudomonadati</taxon>
        <taxon>Bacteroidota</taxon>
        <taxon>Sphingobacteriia</taxon>
        <taxon>Sphingobacteriales</taxon>
        <taxon>Sphingobacteriaceae</taxon>
        <taxon>Pedobacter</taxon>
    </lineage>
</organism>
<proteinExistence type="predicted"/>
<feature type="region of interest" description="Disordered" evidence="1">
    <location>
        <begin position="93"/>
        <end position="116"/>
    </location>
</feature>
<evidence type="ECO:0000313" key="6">
    <source>
        <dbReference type="Proteomes" id="UP000297429"/>
    </source>
</evidence>
<dbReference type="Proteomes" id="UP000297429">
    <property type="component" value="Unassembled WGS sequence"/>
</dbReference>
<dbReference type="Proteomes" id="UP000273898">
    <property type="component" value="Unassembled WGS sequence"/>
</dbReference>
<protein>
    <submittedName>
        <fullName evidence="3">PRTRC genetic system protein E</fullName>
    </submittedName>
    <submittedName>
        <fullName evidence="4">PRTRC system protein E</fullName>
    </submittedName>
</protein>
<feature type="domain" description="ParB-related ThiF-related cassette protein E" evidence="2">
    <location>
        <begin position="1"/>
        <end position="172"/>
    </location>
</feature>
<evidence type="ECO:0000259" key="2">
    <source>
        <dbReference type="Pfam" id="PF19556"/>
    </source>
</evidence>
<dbReference type="OrthoDB" id="1050181at2"/>
<dbReference type="EMBL" id="SOPX01000003">
    <property type="protein sequence ID" value="TFB30266.1"/>
    <property type="molecule type" value="Genomic_DNA"/>
</dbReference>
<keyword evidence="6" id="KW-1185">Reference proteome</keyword>
<gene>
    <name evidence="3" type="ORF">BCL90_3515</name>
    <name evidence="4" type="ORF">E3V97_19040</name>
</gene>
<dbReference type="EMBL" id="RCCK01000012">
    <property type="protein sequence ID" value="RLJ75166.1"/>
    <property type="molecule type" value="Genomic_DNA"/>
</dbReference>
<evidence type="ECO:0000313" key="5">
    <source>
        <dbReference type="Proteomes" id="UP000273898"/>
    </source>
</evidence>
<comment type="caution">
    <text evidence="3">The sequence shown here is derived from an EMBL/GenBank/DDBJ whole genome shotgun (WGS) entry which is preliminary data.</text>
</comment>
<dbReference type="RefSeq" id="WP_121285178.1">
    <property type="nucleotide sequence ID" value="NZ_RCCK01000012.1"/>
</dbReference>
<reference evidence="3 5" key="1">
    <citation type="submission" date="2018-10" db="EMBL/GenBank/DDBJ databases">
        <title>Genomic Encyclopedia of Archaeal and Bacterial Type Strains, Phase II (KMG-II): from individual species to whole genera.</title>
        <authorList>
            <person name="Goeker M."/>
        </authorList>
    </citation>
    <scope>NUCLEOTIDE SEQUENCE [LARGE SCALE GENOMIC DNA]</scope>
    <source>
        <strain evidence="3 5">DSM 19624</strain>
    </source>
</reference>
<reference evidence="4 6" key="2">
    <citation type="submission" date="2019-03" db="EMBL/GenBank/DDBJ databases">
        <authorList>
            <person name="He R.-H."/>
        </authorList>
    </citation>
    <scope>NUCLEOTIDE SEQUENCE [LARGE SCALE GENOMIC DNA]</scope>
    <source>
        <strain evidence="4 6">DSM 19624</strain>
    </source>
</reference>
<evidence type="ECO:0000256" key="1">
    <source>
        <dbReference type="SAM" id="MobiDB-lite"/>
    </source>
</evidence>
<dbReference type="AlphaFoldDB" id="A0A497Y0I7"/>
<evidence type="ECO:0000313" key="3">
    <source>
        <dbReference type="EMBL" id="RLJ75166.1"/>
    </source>
</evidence>